<keyword evidence="6" id="KW-1185">Reference proteome</keyword>
<comment type="catalytic activity">
    <reaction evidence="1">
        <text>2-phosphoglycolate + H2O = glycolate + phosphate</text>
        <dbReference type="Rhea" id="RHEA:14369"/>
        <dbReference type="ChEBI" id="CHEBI:15377"/>
        <dbReference type="ChEBI" id="CHEBI:29805"/>
        <dbReference type="ChEBI" id="CHEBI:43474"/>
        <dbReference type="ChEBI" id="CHEBI:58033"/>
        <dbReference type="EC" id="3.1.3.18"/>
    </reaction>
</comment>
<evidence type="ECO:0000256" key="3">
    <source>
        <dbReference type="ARBA" id="ARBA00006171"/>
    </source>
</evidence>
<dbReference type="PANTHER" id="PTHR43434:SF1">
    <property type="entry name" value="PHOSPHOGLYCOLATE PHOSPHATASE"/>
    <property type="match status" value="1"/>
</dbReference>
<dbReference type="EC" id="3.1.3.18" evidence="4"/>
<organism evidence="5 6">
    <name type="scientific">Oryzomonas sagensis</name>
    <dbReference type="NCBI Taxonomy" id="2603857"/>
    <lineage>
        <taxon>Bacteria</taxon>
        <taxon>Pseudomonadati</taxon>
        <taxon>Thermodesulfobacteriota</taxon>
        <taxon>Desulfuromonadia</taxon>
        <taxon>Geobacterales</taxon>
        <taxon>Geobacteraceae</taxon>
        <taxon>Oryzomonas</taxon>
    </lineage>
</organism>
<dbReference type="EMBL" id="VZRA01000001">
    <property type="protein sequence ID" value="KAB0672079.1"/>
    <property type="molecule type" value="Genomic_DNA"/>
</dbReference>
<evidence type="ECO:0000256" key="2">
    <source>
        <dbReference type="ARBA" id="ARBA00004818"/>
    </source>
</evidence>
<dbReference type="InterPro" id="IPR036412">
    <property type="entry name" value="HAD-like_sf"/>
</dbReference>
<dbReference type="Proteomes" id="UP000798046">
    <property type="component" value="Unassembled WGS sequence"/>
</dbReference>
<dbReference type="InterPro" id="IPR041492">
    <property type="entry name" value="HAD_2"/>
</dbReference>
<dbReference type="SFLD" id="SFLDG01129">
    <property type="entry name" value="C1.5:_HAD__Beta-PGM__Phosphata"/>
    <property type="match status" value="1"/>
</dbReference>
<reference evidence="5 6" key="1">
    <citation type="journal article" date="2020" name="Microorganisms">
        <title>Description of Three Novel Members in the Family Geobacteraceae, Oryzomonas japonicum gen. nov., sp. nov., Oryzomonas sagensis sp. nov., and Oryzomonas ruber sp. nov.</title>
        <authorList>
            <person name="Xu Z."/>
            <person name="Masuda Y."/>
            <person name="Hayakawa C."/>
            <person name="Ushijima N."/>
            <person name="Kawano K."/>
            <person name="Shiratori Y."/>
            <person name="Senoo K."/>
            <person name="Itoh H."/>
        </authorList>
    </citation>
    <scope>NUCLEOTIDE SEQUENCE [LARGE SCALE GENOMIC DNA]</scope>
    <source>
        <strain evidence="5 6">Red100</strain>
    </source>
</reference>
<gene>
    <name evidence="5" type="ORF">F6V30_05795</name>
</gene>
<protein>
    <recommendedName>
        <fullName evidence="4">phosphoglycolate phosphatase</fullName>
        <ecNumber evidence="4">3.1.3.18</ecNumber>
    </recommendedName>
</protein>
<comment type="caution">
    <text evidence="5">The sequence shown here is derived from an EMBL/GenBank/DDBJ whole genome shotgun (WGS) entry which is preliminary data.</text>
</comment>
<dbReference type="Pfam" id="PF13419">
    <property type="entry name" value="HAD_2"/>
    <property type="match status" value="1"/>
</dbReference>
<evidence type="ECO:0000313" key="6">
    <source>
        <dbReference type="Proteomes" id="UP000798046"/>
    </source>
</evidence>
<name>A0ABQ6TST2_9BACT</name>
<dbReference type="Gene3D" id="1.10.150.240">
    <property type="entry name" value="Putative phosphatase, domain 2"/>
    <property type="match status" value="1"/>
</dbReference>
<dbReference type="SFLD" id="SFLDS00003">
    <property type="entry name" value="Haloacid_Dehalogenase"/>
    <property type="match status" value="1"/>
</dbReference>
<dbReference type="InterPro" id="IPR006439">
    <property type="entry name" value="HAD-SF_hydro_IA"/>
</dbReference>
<evidence type="ECO:0000256" key="1">
    <source>
        <dbReference type="ARBA" id="ARBA00000830"/>
    </source>
</evidence>
<dbReference type="InterPro" id="IPR023214">
    <property type="entry name" value="HAD_sf"/>
</dbReference>
<dbReference type="NCBIfam" id="TIGR01549">
    <property type="entry name" value="HAD-SF-IA-v1"/>
    <property type="match status" value="1"/>
</dbReference>
<dbReference type="SUPFAM" id="SSF56784">
    <property type="entry name" value="HAD-like"/>
    <property type="match status" value="1"/>
</dbReference>
<dbReference type="Gene3D" id="3.40.50.1000">
    <property type="entry name" value="HAD superfamily/HAD-like"/>
    <property type="match status" value="1"/>
</dbReference>
<dbReference type="GO" id="GO:0016787">
    <property type="term" value="F:hydrolase activity"/>
    <property type="evidence" value="ECO:0007669"/>
    <property type="project" value="UniProtKB-KW"/>
</dbReference>
<comment type="similarity">
    <text evidence="3">Belongs to the HAD-like hydrolase superfamily. CbbY/CbbZ/Gph/YieH family.</text>
</comment>
<keyword evidence="5" id="KW-0378">Hydrolase</keyword>
<accession>A0ABQ6TST2</accession>
<dbReference type="InterPro" id="IPR050155">
    <property type="entry name" value="HAD-like_hydrolase_sf"/>
</dbReference>
<evidence type="ECO:0000256" key="4">
    <source>
        <dbReference type="ARBA" id="ARBA00013078"/>
    </source>
</evidence>
<dbReference type="RefSeq" id="WP_151155772.1">
    <property type="nucleotide sequence ID" value="NZ_VZRA01000001.1"/>
</dbReference>
<dbReference type="PANTHER" id="PTHR43434">
    <property type="entry name" value="PHOSPHOGLYCOLATE PHOSPHATASE"/>
    <property type="match status" value="1"/>
</dbReference>
<sequence>MTNAATSRYKVVIYDCDGVLFDSLESNYIFYNRVMEHLNRPPLDRGDEHARKVLHTYSFNDVMAYFFAGDRCHEEALRFAKTIHYRDLAPYMRMEAGLIETLDRLKGRVSLAICTNRAVSMDMIIDDFGLNGYFECVMTASQVTNPKPHPEPLLKVLDHFGIEPHEALFVGDGEVDMLSARGAGVPFVAYKTYLPGQTRIEHHAEIMAHLFGGPEDVRLTP</sequence>
<dbReference type="NCBIfam" id="TIGR01509">
    <property type="entry name" value="HAD-SF-IA-v3"/>
    <property type="match status" value="1"/>
</dbReference>
<dbReference type="InterPro" id="IPR023198">
    <property type="entry name" value="PGP-like_dom2"/>
</dbReference>
<proteinExistence type="inferred from homology"/>
<comment type="pathway">
    <text evidence="2">Organic acid metabolism; glycolate biosynthesis; glycolate from 2-phosphoglycolate: step 1/1.</text>
</comment>
<evidence type="ECO:0000313" key="5">
    <source>
        <dbReference type="EMBL" id="KAB0672079.1"/>
    </source>
</evidence>